<dbReference type="AlphaFoldDB" id="A0A5E4AJS4"/>
<gene>
    <name evidence="2" type="ORF">MONAX_5E021953</name>
</gene>
<evidence type="ECO:0000313" key="3">
    <source>
        <dbReference type="Proteomes" id="UP000335636"/>
    </source>
</evidence>
<reference evidence="2" key="1">
    <citation type="submission" date="2019-04" db="EMBL/GenBank/DDBJ databases">
        <authorList>
            <person name="Alioto T."/>
            <person name="Alioto T."/>
        </authorList>
    </citation>
    <scope>NUCLEOTIDE SEQUENCE [LARGE SCALE GENOMIC DNA]</scope>
</reference>
<feature type="non-terminal residue" evidence="2">
    <location>
        <position position="106"/>
    </location>
</feature>
<feature type="compositionally biased region" description="Low complexity" evidence="1">
    <location>
        <begin position="40"/>
        <end position="54"/>
    </location>
</feature>
<accession>A0A5E4AJS4</accession>
<protein>
    <submittedName>
        <fullName evidence="2">Uncharacterized protein</fullName>
    </submittedName>
</protein>
<organism evidence="2 3">
    <name type="scientific">Marmota monax</name>
    <name type="common">Woodchuck</name>
    <dbReference type="NCBI Taxonomy" id="9995"/>
    <lineage>
        <taxon>Eukaryota</taxon>
        <taxon>Metazoa</taxon>
        <taxon>Chordata</taxon>
        <taxon>Craniata</taxon>
        <taxon>Vertebrata</taxon>
        <taxon>Euteleostomi</taxon>
        <taxon>Mammalia</taxon>
        <taxon>Eutheria</taxon>
        <taxon>Euarchontoglires</taxon>
        <taxon>Glires</taxon>
        <taxon>Rodentia</taxon>
        <taxon>Sciuromorpha</taxon>
        <taxon>Sciuridae</taxon>
        <taxon>Xerinae</taxon>
        <taxon>Marmotini</taxon>
        <taxon>Marmota</taxon>
    </lineage>
</organism>
<dbReference type="Proteomes" id="UP000335636">
    <property type="component" value="Unassembled WGS sequence"/>
</dbReference>
<name>A0A5E4AJS4_MARMO</name>
<evidence type="ECO:0000313" key="2">
    <source>
        <dbReference type="EMBL" id="VTJ57564.1"/>
    </source>
</evidence>
<dbReference type="EMBL" id="CABDUW010000083">
    <property type="protein sequence ID" value="VTJ57564.1"/>
    <property type="molecule type" value="Genomic_DNA"/>
</dbReference>
<feature type="region of interest" description="Disordered" evidence="1">
    <location>
        <begin position="19"/>
        <end position="62"/>
    </location>
</feature>
<sequence>PPAFPFPLLGHSCGNREGVASASSYSGWGHVGGGSPQPRPQGAEQGAGLGLKAAAPPPSSVTRGGGSALWLLSCSGPVKGGCLVRVQCKSQGAPSSPVSLLEKGVR</sequence>
<comment type="caution">
    <text evidence="2">The sequence shown here is derived from an EMBL/GenBank/DDBJ whole genome shotgun (WGS) entry which is preliminary data.</text>
</comment>
<proteinExistence type="predicted"/>
<keyword evidence="3" id="KW-1185">Reference proteome</keyword>
<feature type="non-terminal residue" evidence="2">
    <location>
        <position position="1"/>
    </location>
</feature>
<evidence type="ECO:0000256" key="1">
    <source>
        <dbReference type="SAM" id="MobiDB-lite"/>
    </source>
</evidence>